<name>A0A0F8A0Z8_9HYPO</name>
<reference evidence="2 3" key="1">
    <citation type="journal article" date="2014" name="Genome Biol. Evol.">
        <title>Comparative genomics and transcriptomics analyses reveal divergent lifestyle features of nematode endoparasitic fungus Hirsutella minnesotensis.</title>
        <authorList>
            <person name="Lai Y."/>
            <person name="Liu K."/>
            <person name="Zhang X."/>
            <person name="Zhang X."/>
            <person name="Li K."/>
            <person name="Wang N."/>
            <person name="Shu C."/>
            <person name="Wu Y."/>
            <person name="Wang C."/>
            <person name="Bushley K.E."/>
            <person name="Xiang M."/>
            <person name="Liu X."/>
        </authorList>
    </citation>
    <scope>NUCLEOTIDE SEQUENCE [LARGE SCALE GENOMIC DNA]</scope>
    <source>
        <strain evidence="2 3">3608</strain>
    </source>
</reference>
<evidence type="ECO:0000256" key="1">
    <source>
        <dbReference type="SAM" id="MobiDB-lite"/>
    </source>
</evidence>
<gene>
    <name evidence="2" type="ORF">HIM_04894</name>
</gene>
<feature type="region of interest" description="Disordered" evidence="1">
    <location>
        <begin position="35"/>
        <end position="65"/>
    </location>
</feature>
<dbReference type="Proteomes" id="UP000054481">
    <property type="component" value="Unassembled WGS sequence"/>
</dbReference>
<organism evidence="2 3">
    <name type="scientific">Hirsutella minnesotensis 3608</name>
    <dbReference type="NCBI Taxonomy" id="1043627"/>
    <lineage>
        <taxon>Eukaryota</taxon>
        <taxon>Fungi</taxon>
        <taxon>Dikarya</taxon>
        <taxon>Ascomycota</taxon>
        <taxon>Pezizomycotina</taxon>
        <taxon>Sordariomycetes</taxon>
        <taxon>Hypocreomycetidae</taxon>
        <taxon>Hypocreales</taxon>
        <taxon>Ophiocordycipitaceae</taxon>
        <taxon>Hirsutella</taxon>
    </lineage>
</organism>
<dbReference type="AlphaFoldDB" id="A0A0F8A0Z8"/>
<proteinExistence type="predicted"/>
<accession>A0A0F8A0Z8</accession>
<dbReference type="EMBL" id="KQ030515">
    <property type="protein sequence ID" value="KJZ75737.1"/>
    <property type="molecule type" value="Genomic_DNA"/>
</dbReference>
<protein>
    <submittedName>
        <fullName evidence="2">Uncharacterized protein</fullName>
    </submittedName>
</protein>
<sequence length="237" mass="25486">MEPDMTLRCGHGHHSSPSTWASTLQRTYRAVRFKHAQPPSLSPSARGAPCRSVKTPGPASHSGVERMNGCRGAGHDGPSAETRASAIQAQGSPRPLLDVVPWPRMELDSRAAPGARWQISLEDADKGQVIRTRWEQVAVPWTRYADQGRSGNAMRALWACWAPTCCNLSWPACRGCHDCLLPCPPILVSCMAILAPPSVEPGPPQDTGTATVGFCMTRGHGDCGRAPFACIRDVRAS</sequence>
<evidence type="ECO:0000313" key="2">
    <source>
        <dbReference type="EMBL" id="KJZ75737.1"/>
    </source>
</evidence>
<feature type="region of interest" description="Disordered" evidence="1">
    <location>
        <begin position="1"/>
        <end position="21"/>
    </location>
</feature>
<evidence type="ECO:0000313" key="3">
    <source>
        <dbReference type="Proteomes" id="UP000054481"/>
    </source>
</evidence>
<keyword evidence="3" id="KW-1185">Reference proteome</keyword>